<feature type="compositionally biased region" description="Polar residues" evidence="2">
    <location>
        <begin position="548"/>
        <end position="559"/>
    </location>
</feature>
<feature type="region of interest" description="Disordered" evidence="2">
    <location>
        <begin position="473"/>
        <end position="561"/>
    </location>
</feature>
<feature type="region of interest" description="Disordered" evidence="2">
    <location>
        <begin position="186"/>
        <end position="224"/>
    </location>
</feature>
<evidence type="ECO:0000256" key="2">
    <source>
        <dbReference type="SAM" id="MobiDB-lite"/>
    </source>
</evidence>
<keyword evidence="1" id="KW-0072">Autophagy</keyword>
<dbReference type="InterPro" id="IPR052428">
    <property type="entry name" value="Autophagy_HostDef_Reg"/>
</dbReference>
<dbReference type="InterPro" id="IPR037213">
    <property type="entry name" value="Run_dom_sf"/>
</dbReference>
<feature type="compositionally biased region" description="Acidic residues" evidence="2">
    <location>
        <begin position="522"/>
        <end position="532"/>
    </location>
</feature>
<dbReference type="GO" id="GO:1901981">
    <property type="term" value="F:phosphatidylinositol phosphate binding"/>
    <property type="evidence" value="ECO:0007669"/>
    <property type="project" value="TreeGrafter"/>
</dbReference>
<evidence type="ECO:0000313" key="5">
    <source>
        <dbReference type="Proteomes" id="UP000594454"/>
    </source>
</evidence>
<feature type="compositionally biased region" description="Low complexity" evidence="2">
    <location>
        <begin position="505"/>
        <end position="521"/>
    </location>
</feature>
<proteinExistence type="predicted"/>
<protein>
    <recommendedName>
        <fullName evidence="3">Phorbol-ester/DAG-type domain-containing protein</fullName>
    </recommendedName>
</protein>
<evidence type="ECO:0000256" key="1">
    <source>
        <dbReference type="ARBA" id="ARBA00023006"/>
    </source>
</evidence>
<evidence type="ECO:0000259" key="3">
    <source>
        <dbReference type="PROSITE" id="PS50081"/>
    </source>
</evidence>
<dbReference type="InterPro" id="IPR025258">
    <property type="entry name" value="RH_dom"/>
</dbReference>
<dbReference type="InterPro" id="IPR002219">
    <property type="entry name" value="PKC_DAG/PE"/>
</dbReference>
<dbReference type="FunCoup" id="A0A7R8V157">
    <property type="interactions" value="892"/>
</dbReference>
<dbReference type="PROSITE" id="PS50081">
    <property type="entry name" value="ZF_DAG_PE_2"/>
    <property type="match status" value="1"/>
</dbReference>
<feature type="compositionally biased region" description="Basic and acidic residues" evidence="2">
    <location>
        <begin position="473"/>
        <end position="486"/>
    </location>
</feature>
<dbReference type="OrthoDB" id="10067503at2759"/>
<keyword evidence="5" id="KW-1185">Reference proteome</keyword>
<dbReference type="Proteomes" id="UP000594454">
    <property type="component" value="Chromosome 5"/>
</dbReference>
<feature type="region of interest" description="Disordered" evidence="2">
    <location>
        <begin position="612"/>
        <end position="633"/>
    </location>
</feature>
<feature type="compositionally biased region" description="Basic and acidic residues" evidence="2">
    <location>
        <begin position="538"/>
        <end position="547"/>
    </location>
</feature>
<dbReference type="AlphaFoldDB" id="A0A7R8V157"/>
<reference evidence="4 5" key="1">
    <citation type="submission" date="2020-11" db="EMBL/GenBank/DDBJ databases">
        <authorList>
            <person name="Wallbank WR R."/>
            <person name="Pardo Diaz C."/>
            <person name="Kozak K."/>
            <person name="Martin S."/>
            <person name="Jiggins C."/>
            <person name="Moest M."/>
            <person name="Warren A I."/>
            <person name="Generalovic N T."/>
            <person name="Byers J.R.P. K."/>
            <person name="Montejo-Kovacevich G."/>
            <person name="Yen C E."/>
        </authorList>
    </citation>
    <scope>NUCLEOTIDE SEQUENCE [LARGE SCALE GENOMIC DNA]</scope>
</reference>
<dbReference type="PANTHER" id="PTHR45971">
    <property type="entry name" value="PHOX (PX) DOMAIN-CONTAINING PROTEIN"/>
    <property type="match status" value="1"/>
</dbReference>
<dbReference type="GO" id="GO:0006914">
    <property type="term" value="P:autophagy"/>
    <property type="evidence" value="ECO:0007669"/>
    <property type="project" value="UniProtKB-KW"/>
</dbReference>
<dbReference type="SMART" id="SM01175">
    <property type="entry name" value="DUF4206"/>
    <property type="match status" value="1"/>
</dbReference>
<feature type="compositionally biased region" description="Polar residues" evidence="2">
    <location>
        <begin position="196"/>
        <end position="219"/>
    </location>
</feature>
<dbReference type="Pfam" id="PF21054">
    <property type="entry name" value="RUBC_PIKBD"/>
    <property type="match status" value="1"/>
</dbReference>
<dbReference type="InterPro" id="IPR048569">
    <property type="entry name" value="RUBC_PIKBD"/>
</dbReference>
<dbReference type="PANTHER" id="PTHR45971:SF1">
    <property type="entry name" value="RUBICON, ISOFORM A"/>
    <property type="match status" value="1"/>
</dbReference>
<feature type="domain" description="Phorbol-ester/DAG-type" evidence="3">
    <location>
        <begin position="821"/>
        <end position="873"/>
    </location>
</feature>
<accession>A0A7R8V157</accession>
<dbReference type="Pfam" id="PF13901">
    <property type="entry name" value="RH_dom"/>
    <property type="match status" value="1"/>
</dbReference>
<sequence length="887" mass="101164">MQSEKCLPPPVSIDHRQLLYELKKSVDLWFLSRRDCLDESMDDGERFFQVLLSIKNILTDGLYKKSDVEGETTTSDLITQLNWLTPSINTEEKMSCFPPLQLKDPLALWIYTNFQNATLCARLQLFVADLELLTSFYGDEAFLNNDRYATALFICLSAIELNQSSLTSQIDGSLYATHNLVIPKHKRSNSHPHFSISPTKASQISLSRVDSIDSSTEPTQPRKPLNVQYRLREWKSLPNIRTSVPYKRTRSKTFSQATCSHDYASRDVNVPSFPLTPIQSVPSCSYQTPSQRNLTAPSTSKGLTTEELVPINLVKCDDIKIYFDQGHDHDRKASPDERPDLIEYDSPPKPLGPIHFLSCISTNLFSLTDTLPKDATASASSSFSNSNDFMSVFLPQEGKKLKRFSHSLFEDRDDNLHSILDKRLPANGQNLSQFLHSVQFSHNNTDLERENAHFSMSEAMICLLEKMKCSKVERKKQPIKRSDPQKCTRSRAAGGSNCAHETMGSSSKSQSSVGRSVSSFSEMEDSQEDSDMLTDGSIDGHSDDLTKDVTQTNQSSNDHTAYAEWGGENTLEALSAEGVALSLISRFSDYQLPRASDITWLVSHKDAPQDLLPLPRGSPSTDPDETYVPPVIRGTRDWAPPRQQIIFTDHPNPNRKQVLQQQNNRCTGCGMRVYRAYVNRFRYCTYLGKYHCTGCHRNQMSIIPAKVLEKWDFCYYPVSVFAYRLLEQIWTYPLFYVPDLNPSLYVKIRNLSISRLKRVQLKYIQDFIITCRFAVEEKKLFDNIAAYVTLEPDKWSMFDFVAVKDGSFPKTVTSFILKCEEHIFNCELCTARGFICEICPKKQVIFPWQAKVKRCDNCGTCFHQKCWENVADCMKCQRLRSRKQKFS</sequence>
<dbReference type="InParanoid" id="A0A7R8V157"/>
<dbReference type="EMBL" id="LR899013">
    <property type="protein sequence ID" value="CAD7090976.1"/>
    <property type="molecule type" value="Genomic_DNA"/>
</dbReference>
<gene>
    <name evidence="4" type="ORF">HERILL_LOCUS13429</name>
</gene>
<dbReference type="SUPFAM" id="SSF140741">
    <property type="entry name" value="RUN domain-like"/>
    <property type="match status" value="1"/>
</dbReference>
<evidence type="ECO:0000313" key="4">
    <source>
        <dbReference type="EMBL" id="CAD7090976.1"/>
    </source>
</evidence>
<organism evidence="4 5">
    <name type="scientific">Hermetia illucens</name>
    <name type="common">Black soldier fly</name>
    <dbReference type="NCBI Taxonomy" id="343691"/>
    <lineage>
        <taxon>Eukaryota</taxon>
        <taxon>Metazoa</taxon>
        <taxon>Ecdysozoa</taxon>
        <taxon>Arthropoda</taxon>
        <taxon>Hexapoda</taxon>
        <taxon>Insecta</taxon>
        <taxon>Pterygota</taxon>
        <taxon>Neoptera</taxon>
        <taxon>Endopterygota</taxon>
        <taxon>Diptera</taxon>
        <taxon>Brachycera</taxon>
        <taxon>Stratiomyomorpha</taxon>
        <taxon>Stratiomyidae</taxon>
        <taxon>Hermetiinae</taxon>
        <taxon>Hermetia</taxon>
    </lineage>
</organism>
<name>A0A7R8V157_HERIL</name>